<keyword evidence="3" id="KW-1185">Reference proteome</keyword>
<dbReference type="Proteomes" id="UP001604277">
    <property type="component" value="Unassembled WGS sequence"/>
</dbReference>
<evidence type="ECO:0000256" key="1">
    <source>
        <dbReference type="SAM" id="MobiDB-lite"/>
    </source>
</evidence>
<name>A0ABD1UU28_9LAMI</name>
<reference evidence="3" key="1">
    <citation type="submission" date="2024-07" db="EMBL/GenBank/DDBJ databases">
        <title>Two chromosome-level genome assemblies of Korean endemic species Abeliophyllum distichum and Forsythia ovata (Oleaceae).</title>
        <authorList>
            <person name="Jang H."/>
        </authorList>
    </citation>
    <scope>NUCLEOTIDE SEQUENCE [LARGE SCALE GENOMIC DNA]</scope>
</reference>
<evidence type="ECO:0000313" key="2">
    <source>
        <dbReference type="EMBL" id="KAL2527928.1"/>
    </source>
</evidence>
<sequence length="117" mass="13547">MERKGSEGEALHLCQRSIDQAGCKSKDVHEWQGPEGEIQQANPRTDPHNISVIRPEEESEHANLYDKPPQYFSENLSHIDIKIEPALPKDFSPRHFRLYQLVYTPGGLHINYSYEYV</sequence>
<protein>
    <submittedName>
        <fullName evidence="2">Uncharacterized protein</fullName>
    </submittedName>
</protein>
<proteinExistence type="predicted"/>
<dbReference type="AlphaFoldDB" id="A0ABD1UU28"/>
<feature type="region of interest" description="Disordered" evidence="1">
    <location>
        <begin position="25"/>
        <end position="49"/>
    </location>
</feature>
<organism evidence="2 3">
    <name type="scientific">Forsythia ovata</name>
    <dbReference type="NCBI Taxonomy" id="205694"/>
    <lineage>
        <taxon>Eukaryota</taxon>
        <taxon>Viridiplantae</taxon>
        <taxon>Streptophyta</taxon>
        <taxon>Embryophyta</taxon>
        <taxon>Tracheophyta</taxon>
        <taxon>Spermatophyta</taxon>
        <taxon>Magnoliopsida</taxon>
        <taxon>eudicotyledons</taxon>
        <taxon>Gunneridae</taxon>
        <taxon>Pentapetalae</taxon>
        <taxon>asterids</taxon>
        <taxon>lamiids</taxon>
        <taxon>Lamiales</taxon>
        <taxon>Oleaceae</taxon>
        <taxon>Forsythieae</taxon>
        <taxon>Forsythia</taxon>
    </lineage>
</organism>
<accession>A0ABD1UU28</accession>
<comment type="caution">
    <text evidence="2">The sequence shown here is derived from an EMBL/GenBank/DDBJ whole genome shotgun (WGS) entry which is preliminary data.</text>
</comment>
<gene>
    <name evidence="2" type="ORF">Fot_20529</name>
</gene>
<dbReference type="EMBL" id="JBFOLJ010000006">
    <property type="protein sequence ID" value="KAL2527928.1"/>
    <property type="molecule type" value="Genomic_DNA"/>
</dbReference>
<evidence type="ECO:0000313" key="3">
    <source>
        <dbReference type="Proteomes" id="UP001604277"/>
    </source>
</evidence>